<feature type="compositionally biased region" description="Basic and acidic residues" evidence="1">
    <location>
        <begin position="1"/>
        <end position="11"/>
    </location>
</feature>
<dbReference type="AlphaFoldDB" id="A0A9W6RAR5"/>
<feature type="region of interest" description="Disordered" evidence="1">
    <location>
        <begin position="1"/>
        <end position="20"/>
    </location>
</feature>
<sequence length="115" mass="12951">MEERLSAEALRRAASRPGAPPRLTRIADAVLEGKLSWEDAVNGQSEHPAALALFTPKARETAWPLVHQAAAEIEAEADGVRPEQDDDFPVLNDEDEYFKQFRVLRPAFDMARPRW</sequence>
<organism evidence="2 3">
    <name type="scientific">Amycolatopsis taiwanensis</name>
    <dbReference type="NCBI Taxonomy" id="342230"/>
    <lineage>
        <taxon>Bacteria</taxon>
        <taxon>Bacillati</taxon>
        <taxon>Actinomycetota</taxon>
        <taxon>Actinomycetes</taxon>
        <taxon>Pseudonocardiales</taxon>
        <taxon>Pseudonocardiaceae</taxon>
        <taxon>Amycolatopsis</taxon>
    </lineage>
</organism>
<gene>
    <name evidence="2" type="ORF">Atai01_72660</name>
</gene>
<evidence type="ECO:0000313" key="3">
    <source>
        <dbReference type="Proteomes" id="UP001165136"/>
    </source>
</evidence>
<evidence type="ECO:0000256" key="1">
    <source>
        <dbReference type="SAM" id="MobiDB-lite"/>
    </source>
</evidence>
<accession>A0A9W6RAR5</accession>
<dbReference type="EMBL" id="BSTI01000025">
    <property type="protein sequence ID" value="GLY70647.1"/>
    <property type="molecule type" value="Genomic_DNA"/>
</dbReference>
<proteinExistence type="predicted"/>
<evidence type="ECO:0000313" key="2">
    <source>
        <dbReference type="EMBL" id="GLY70647.1"/>
    </source>
</evidence>
<protein>
    <submittedName>
        <fullName evidence="2">Uncharacterized protein</fullName>
    </submittedName>
</protein>
<dbReference type="Proteomes" id="UP001165136">
    <property type="component" value="Unassembled WGS sequence"/>
</dbReference>
<keyword evidence="3" id="KW-1185">Reference proteome</keyword>
<dbReference type="RefSeq" id="WP_285489833.1">
    <property type="nucleotide sequence ID" value="NZ_BSTI01000025.1"/>
</dbReference>
<name>A0A9W6RAR5_9PSEU</name>
<reference evidence="2" key="1">
    <citation type="submission" date="2023-03" db="EMBL/GenBank/DDBJ databases">
        <title>Amycolatopsis taiwanensis NBRC 103393.</title>
        <authorList>
            <person name="Ichikawa N."/>
            <person name="Sato H."/>
            <person name="Tonouchi N."/>
        </authorList>
    </citation>
    <scope>NUCLEOTIDE SEQUENCE</scope>
    <source>
        <strain evidence="2">NBRC 103393</strain>
    </source>
</reference>
<comment type="caution">
    <text evidence="2">The sequence shown here is derived from an EMBL/GenBank/DDBJ whole genome shotgun (WGS) entry which is preliminary data.</text>
</comment>